<dbReference type="SMART" id="SM00575">
    <property type="entry name" value="ZnF_PMZ"/>
    <property type="match status" value="1"/>
</dbReference>
<dbReference type="EMBL" id="HBHK01001121">
    <property type="protein sequence ID" value="CAD9663422.1"/>
    <property type="molecule type" value="Transcribed_RNA"/>
</dbReference>
<evidence type="ECO:0000256" key="4">
    <source>
        <dbReference type="PROSITE-ProRule" id="PRU00325"/>
    </source>
</evidence>
<keyword evidence="3" id="KW-0862">Zinc</keyword>
<evidence type="ECO:0000256" key="1">
    <source>
        <dbReference type="ARBA" id="ARBA00022723"/>
    </source>
</evidence>
<evidence type="ECO:0000259" key="5">
    <source>
        <dbReference type="PROSITE" id="PS50966"/>
    </source>
</evidence>
<dbReference type="PANTHER" id="PTHR31973">
    <property type="entry name" value="POLYPROTEIN, PUTATIVE-RELATED"/>
    <property type="match status" value="1"/>
</dbReference>
<proteinExistence type="predicted"/>
<gene>
    <name evidence="6" type="ORF">QSP1433_LOCUS658</name>
</gene>
<dbReference type="PANTHER" id="PTHR31973:SF187">
    <property type="entry name" value="MUTATOR TRANSPOSASE MUDRA PROTEIN"/>
    <property type="match status" value="1"/>
</dbReference>
<sequence length="789" mass="86877">MDLTVGSRHLTKEDIYSSVYLLHRKINSDHPDAPQKSFYARKSDKLKLLLRCGDRKGTCSFRIKARKTPKDDHTGMCWLVTVSDLNHTCAATHPGDEKAQHDGATRGTRMKSAYVNKVIVGHVITWLRKLADPFAASTDAVRKMVQSLEAIGQPEMTQSTARRVLAEALMQMGVTNHDNFSKLPAWIARVNNSDPDTFAVCEGLVPDFNLIRALLLDPDTKIDPESGDLIRFQFHDQEFPEDEPSSSSAASKKRKANEISLEGNKYMYYRTFIAPGTAVRAAPHLKQHVISLSAEPCGGKYWGVLMSAMTITPDDGNVLLAYAHLPSANVTSWCWFLRHLRNQFQVFCEDEHTVIISNWEQGVQKAMEIVLPNTHHVICLDTLLQKLLNVREGNDEDPGTSSTKAQLRAFFLPVAKAASIGEFNGGMINMEANAPGAYLNVKAYPVQAWAGAYINNEHGRSNWNQSSLIQKRYLSSPVSAGRQQGNASNNRSAVFDTIDWFEVCLRCTRMPISKLLDDIYRQQLAGWGKKKQEYTIFRGGDDLNNLASPDAFSPSILCKIMTSMDQYAILGLEVINSFPLIDGPNVGTSWLVGSEHTPGETHLVKQASGKLGMTCSCGKVQCSGIPCPHVCAVATHEQKNARLFTHPALSSISTKLAVDAATCTGETMFSSNLGNDPSILPPLVMDMDDAPSAAGAPKKKKKAKTLRLTDGFVAAMQNTPYANELTVLSTPRQSSSCDHCSRCNLRGHHVSTCGSYGILPGDLHTYIDYLANRSNAMQQQQASYHTVPL</sequence>
<dbReference type="GO" id="GO:0008270">
    <property type="term" value="F:zinc ion binding"/>
    <property type="evidence" value="ECO:0007669"/>
    <property type="project" value="UniProtKB-KW"/>
</dbReference>
<dbReference type="InterPro" id="IPR007527">
    <property type="entry name" value="Znf_SWIM"/>
</dbReference>
<dbReference type="Pfam" id="PF10551">
    <property type="entry name" value="MULE"/>
    <property type="match status" value="1"/>
</dbReference>
<organism evidence="6">
    <name type="scientific">Mucochytrium quahogii</name>
    <dbReference type="NCBI Taxonomy" id="96639"/>
    <lineage>
        <taxon>Eukaryota</taxon>
        <taxon>Sar</taxon>
        <taxon>Stramenopiles</taxon>
        <taxon>Bigyra</taxon>
        <taxon>Labyrinthulomycetes</taxon>
        <taxon>Thraustochytrida</taxon>
        <taxon>Thraustochytriidae</taxon>
        <taxon>Mucochytrium</taxon>
    </lineage>
</organism>
<dbReference type="InterPro" id="IPR006564">
    <property type="entry name" value="Znf_PMZ"/>
</dbReference>
<dbReference type="AlphaFoldDB" id="A0A7S2R826"/>
<dbReference type="InterPro" id="IPR018289">
    <property type="entry name" value="MULE_transposase_dom"/>
</dbReference>
<evidence type="ECO:0000256" key="2">
    <source>
        <dbReference type="ARBA" id="ARBA00022771"/>
    </source>
</evidence>
<evidence type="ECO:0000313" key="6">
    <source>
        <dbReference type="EMBL" id="CAD9663422.1"/>
    </source>
</evidence>
<name>A0A7S2R826_9STRA</name>
<feature type="domain" description="SWIM-type" evidence="5">
    <location>
        <begin position="600"/>
        <end position="638"/>
    </location>
</feature>
<keyword evidence="1" id="KW-0479">Metal-binding</keyword>
<protein>
    <recommendedName>
        <fullName evidence="5">SWIM-type domain-containing protein</fullName>
    </recommendedName>
</protein>
<dbReference type="Pfam" id="PF04434">
    <property type="entry name" value="SWIM"/>
    <property type="match status" value="1"/>
</dbReference>
<evidence type="ECO:0000256" key="3">
    <source>
        <dbReference type="ARBA" id="ARBA00022833"/>
    </source>
</evidence>
<dbReference type="PROSITE" id="PS50966">
    <property type="entry name" value="ZF_SWIM"/>
    <property type="match status" value="1"/>
</dbReference>
<reference evidence="6" key="1">
    <citation type="submission" date="2021-01" db="EMBL/GenBank/DDBJ databases">
        <authorList>
            <person name="Corre E."/>
            <person name="Pelletier E."/>
            <person name="Niang G."/>
            <person name="Scheremetjew M."/>
            <person name="Finn R."/>
            <person name="Kale V."/>
            <person name="Holt S."/>
            <person name="Cochrane G."/>
            <person name="Meng A."/>
            <person name="Brown T."/>
            <person name="Cohen L."/>
        </authorList>
    </citation>
    <scope>NUCLEOTIDE SEQUENCE</scope>
    <source>
        <strain evidence="6">NY070348D</strain>
    </source>
</reference>
<keyword evidence="2 4" id="KW-0863">Zinc-finger</keyword>
<accession>A0A7S2R826</accession>